<keyword evidence="3" id="KW-0812">Transmembrane</keyword>
<dbReference type="GO" id="GO:0006508">
    <property type="term" value="P:proteolysis"/>
    <property type="evidence" value="ECO:0007669"/>
    <property type="project" value="UniProtKB-KW"/>
</dbReference>
<dbReference type="Gene3D" id="2.30.42.10">
    <property type="match status" value="1"/>
</dbReference>
<dbReference type="PANTHER" id="PTHR43343">
    <property type="entry name" value="PEPTIDASE S12"/>
    <property type="match status" value="1"/>
</dbReference>
<dbReference type="SMART" id="SM00228">
    <property type="entry name" value="PDZ"/>
    <property type="match status" value="1"/>
</dbReference>
<keyword evidence="2" id="KW-0378">Hydrolase</keyword>
<protein>
    <submittedName>
        <fullName evidence="5">Do/DeqQ family serine protease</fullName>
    </submittedName>
</protein>
<proteinExistence type="predicted"/>
<evidence type="ECO:0000259" key="4">
    <source>
        <dbReference type="PROSITE" id="PS50106"/>
    </source>
</evidence>
<dbReference type="EMBL" id="FXTH01000002">
    <property type="protein sequence ID" value="SMO40608.1"/>
    <property type="molecule type" value="Genomic_DNA"/>
</dbReference>
<keyword evidence="1 5" id="KW-0645">Protease</keyword>
<dbReference type="Proteomes" id="UP000317593">
    <property type="component" value="Unassembled WGS sequence"/>
</dbReference>
<reference evidence="5 6" key="1">
    <citation type="submission" date="2017-05" db="EMBL/GenBank/DDBJ databases">
        <authorList>
            <person name="Varghese N."/>
            <person name="Submissions S."/>
        </authorList>
    </citation>
    <scope>NUCLEOTIDE SEQUENCE [LARGE SCALE GENOMIC DNA]</scope>
    <source>
        <strain evidence="5 6">DSM 21194</strain>
    </source>
</reference>
<keyword evidence="3" id="KW-0472">Membrane</keyword>
<sequence>MKNRDRYLSGILLLLIGVLVGMVIVLYPRENTDDRAEVNATEIKYSSKPIFSNEELEQVDDRFLFRNVAEQVKPTVVYIETEVPVSRVEMPDDEFHDGEQDFWGQIFPRRARTVGSGIIISSDGYILTNNHVIDGAVEDGIEITLHDKRTFSARVVGRDPTTDLAVMKIDAMKLPAITIGNSNEVEVGDWVLAIGNPFRLRSTVTAGIVSALGRDMRIIEDQMRIESFIQTDAAINKGNSGGALVNTSGELIGVNTAIASMSGNYQGYGFAAPSNLALKVARDIIEFGEVRRALLGVSINTVDATVARELAMDRIRGVQILDIRPGGAADESGLMRDDVVLSVDGFAVNESNELQQKIAVLQPGEEVTLKIWRDGEEFVRDVTLGMLKRKPMESELSSSAEE</sequence>
<dbReference type="PANTHER" id="PTHR43343:SF3">
    <property type="entry name" value="PROTEASE DO-LIKE 8, CHLOROPLASTIC"/>
    <property type="match status" value="1"/>
</dbReference>
<dbReference type="Pfam" id="PF13365">
    <property type="entry name" value="Trypsin_2"/>
    <property type="match status" value="1"/>
</dbReference>
<accession>A0A521B0I0</accession>
<feature type="transmembrane region" description="Helical" evidence="3">
    <location>
        <begin position="7"/>
        <end position="27"/>
    </location>
</feature>
<dbReference type="InterPro" id="IPR036034">
    <property type="entry name" value="PDZ_sf"/>
</dbReference>
<evidence type="ECO:0000256" key="3">
    <source>
        <dbReference type="SAM" id="Phobius"/>
    </source>
</evidence>
<dbReference type="PROSITE" id="PS50106">
    <property type="entry name" value="PDZ"/>
    <property type="match status" value="1"/>
</dbReference>
<dbReference type="PRINTS" id="PR00834">
    <property type="entry name" value="PROTEASES2C"/>
</dbReference>
<name>A0A521B0I0_9BACT</name>
<dbReference type="InterPro" id="IPR051201">
    <property type="entry name" value="Chloro_Bact_Ser_Proteases"/>
</dbReference>
<dbReference type="InterPro" id="IPR001478">
    <property type="entry name" value="PDZ"/>
</dbReference>
<dbReference type="SUPFAM" id="SSF50156">
    <property type="entry name" value="PDZ domain-like"/>
    <property type="match status" value="1"/>
</dbReference>
<dbReference type="SUPFAM" id="SSF50494">
    <property type="entry name" value="Trypsin-like serine proteases"/>
    <property type="match status" value="1"/>
</dbReference>
<dbReference type="Gene3D" id="2.40.10.120">
    <property type="match status" value="1"/>
</dbReference>
<evidence type="ECO:0000313" key="6">
    <source>
        <dbReference type="Proteomes" id="UP000317593"/>
    </source>
</evidence>
<dbReference type="OrthoDB" id="9758917at2"/>
<organism evidence="5 6">
    <name type="scientific">Fodinibius sediminis</name>
    <dbReference type="NCBI Taxonomy" id="1214077"/>
    <lineage>
        <taxon>Bacteria</taxon>
        <taxon>Pseudomonadati</taxon>
        <taxon>Balneolota</taxon>
        <taxon>Balneolia</taxon>
        <taxon>Balneolales</taxon>
        <taxon>Balneolaceae</taxon>
        <taxon>Fodinibius</taxon>
    </lineage>
</organism>
<dbReference type="InterPro" id="IPR009003">
    <property type="entry name" value="Peptidase_S1_PA"/>
</dbReference>
<gene>
    <name evidence="5" type="ORF">SAMN06265218_10256</name>
</gene>
<keyword evidence="3" id="KW-1133">Transmembrane helix</keyword>
<feature type="domain" description="PDZ" evidence="4">
    <location>
        <begin position="284"/>
        <end position="375"/>
    </location>
</feature>
<dbReference type="AlphaFoldDB" id="A0A521B0I0"/>
<evidence type="ECO:0000256" key="2">
    <source>
        <dbReference type="ARBA" id="ARBA00022801"/>
    </source>
</evidence>
<evidence type="ECO:0000256" key="1">
    <source>
        <dbReference type="ARBA" id="ARBA00022670"/>
    </source>
</evidence>
<evidence type="ECO:0000313" key="5">
    <source>
        <dbReference type="EMBL" id="SMO40608.1"/>
    </source>
</evidence>
<dbReference type="Pfam" id="PF13180">
    <property type="entry name" value="PDZ_2"/>
    <property type="match status" value="1"/>
</dbReference>
<dbReference type="RefSeq" id="WP_142712946.1">
    <property type="nucleotide sequence ID" value="NZ_FXTH01000002.1"/>
</dbReference>
<keyword evidence="6" id="KW-1185">Reference proteome</keyword>
<dbReference type="GO" id="GO:0004252">
    <property type="term" value="F:serine-type endopeptidase activity"/>
    <property type="evidence" value="ECO:0007669"/>
    <property type="project" value="InterPro"/>
</dbReference>
<dbReference type="InterPro" id="IPR001940">
    <property type="entry name" value="Peptidase_S1C"/>
</dbReference>